<dbReference type="AlphaFoldDB" id="Q2CFW3"/>
<dbReference type="RefSeq" id="WP_007253858.1">
    <property type="nucleotide sequence ID" value="NZ_CH724107.1"/>
</dbReference>
<dbReference type="GO" id="GO:0030527">
    <property type="term" value="F:structural constituent of chromatin"/>
    <property type="evidence" value="ECO:0007669"/>
    <property type="project" value="InterPro"/>
</dbReference>
<proteinExistence type="inferred from homology"/>
<sequence>MADGQSDDTADGQAEKSIDEPLAEHDAAAAPPRATVVTETAIVAGPELKKKDFVERVVTRSGLKKRDAKLAAEAALAVLGEAIANGEELNLPPLGKLKINRRKAQANGMIYVCRLRRPDLGNVAAKEPLADPAEDG</sequence>
<dbReference type="InterPro" id="IPR000119">
    <property type="entry name" value="Hist_DNA-bd"/>
</dbReference>
<evidence type="ECO:0000313" key="5">
    <source>
        <dbReference type="Proteomes" id="UP000003635"/>
    </source>
</evidence>
<accession>Q2CFW3</accession>
<organism evidence="4 5">
    <name type="scientific">Oceanicola granulosus (strain ATCC BAA-861 / DSM 15982 / KCTC 12143 / HTCC2516)</name>
    <dbReference type="NCBI Taxonomy" id="314256"/>
    <lineage>
        <taxon>Bacteria</taxon>
        <taxon>Pseudomonadati</taxon>
        <taxon>Pseudomonadota</taxon>
        <taxon>Alphaproteobacteria</taxon>
        <taxon>Rhodobacterales</taxon>
        <taxon>Roseobacteraceae</taxon>
        <taxon>Oceanicola</taxon>
    </lineage>
</organism>
<comment type="similarity">
    <text evidence="1">Belongs to the bacterial histone-like protein family.</text>
</comment>
<dbReference type="OrthoDB" id="7873378at2"/>
<dbReference type="InterPro" id="IPR010992">
    <property type="entry name" value="IHF-like_DNA-bd_dom_sf"/>
</dbReference>
<evidence type="ECO:0000313" key="4">
    <source>
        <dbReference type="EMBL" id="EAR51579.1"/>
    </source>
</evidence>
<gene>
    <name evidence="4" type="ORF">OG2516_01631</name>
</gene>
<keyword evidence="5" id="KW-1185">Reference proteome</keyword>
<comment type="caution">
    <text evidence="4">The sequence shown here is derived from an EMBL/GenBank/DDBJ whole genome shotgun (WGS) entry which is preliminary data.</text>
</comment>
<feature type="compositionally biased region" description="Basic and acidic residues" evidence="3">
    <location>
        <begin position="13"/>
        <end position="27"/>
    </location>
</feature>
<feature type="compositionally biased region" description="Acidic residues" evidence="3">
    <location>
        <begin position="1"/>
        <end position="10"/>
    </location>
</feature>
<dbReference type="GO" id="GO:0003677">
    <property type="term" value="F:DNA binding"/>
    <property type="evidence" value="ECO:0007669"/>
    <property type="project" value="UniProtKB-KW"/>
</dbReference>
<evidence type="ECO:0000256" key="1">
    <source>
        <dbReference type="ARBA" id="ARBA00010529"/>
    </source>
</evidence>
<dbReference type="HOGENOM" id="CLU_147398_0_0_5"/>
<evidence type="ECO:0000256" key="2">
    <source>
        <dbReference type="ARBA" id="ARBA00023125"/>
    </source>
</evidence>
<dbReference type="Pfam" id="PF00216">
    <property type="entry name" value="Bac_DNA_binding"/>
    <property type="match status" value="1"/>
</dbReference>
<protein>
    <submittedName>
        <fullName evidence="4">DNA-binding protein HU, putative</fullName>
    </submittedName>
</protein>
<name>Q2CFW3_OCEGH</name>
<reference evidence="4 5" key="1">
    <citation type="journal article" date="2010" name="J. Bacteriol.">
        <title>Genome sequences of Oceanicola granulosus HTCC2516(T) and Oceanicola batsensis HTCC2597(TDelta).</title>
        <authorList>
            <person name="Thrash J.C."/>
            <person name="Cho J.C."/>
            <person name="Vergin K.L."/>
            <person name="Giovannoni S.J."/>
        </authorList>
    </citation>
    <scope>NUCLEOTIDE SEQUENCE [LARGE SCALE GENOMIC DNA]</scope>
    <source>
        <strain evidence="5">ATCC BAA-861 / DSM 15982 / KCTC 12143 / HTCC2516</strain>
    </source>
</reference>
<evidence type="ECO:0000256" key="3">
    <source>
        <dbReference type="SAM" id="MobiDB-lite"/>
    </source>
</evidence>
<dbReference type="EMBL" id="AAOT01000011">
    <property type="protein sequence ID" value="EAR51579.1"/>
    <property type="molecule type" value="Genomic_DNA"/>
</dbReference>
<keyword evidence="2 4" id="KW-0238">DNA-binding</keyword>
<dbReference type="Gene3D" id="4.10.520.10">
    <property type="entry name" value="IHF-like DNA-binding proteins"/>
    <property type="match status" value="1"/>
</dbReference>
<dbReference type="SUPFAM" id="SSF47729">
    <property type="entry name" value="IHF-like DNA-binding proteins"/>
    <property type="match status" value="1"/>
</dbReference>
<feature type="region of interest" description="Disordered" evidence="3">
    <location>
        <begin position="1"/>
        <end position="34"/>
    </location>
</feature>
<dbReference type="eggNOG" id="COG0776">
    <property type="taxonomic scope" value="Bacteria"/>
</dbReference>
<dbReference type="STRING" id="314256.OG2516_01631"/>
<dbReference type="Proteomes" id="UP000003635">
    <property type="component" value="Unassembled WGS sequence"/>
</dbReference>